<proteinExistence type="predicted"/>
<dbReference type="KEGG" id="seds:AAY24_17375"/>
<dbReference type="AlphaFoldDB" id="A0A0F7K2M4"/>
<reference evidence="1 2" key="1">
    <citation type="journal article" date="2015" name="Genome Announc.">
        <title>Complete Genome Sequence of Sedimenticola thiotaurini Strain SIP-G1, a Polyphosphate- and Polyhydroxyalkanoate-Accumulating Sulfur-Oxidizing Gammaproteobacterium Isolated from Salt Marsh Sediments.</title>
        <authorList>
            <person name="Flood B.E."/>
            <person name="Jones D.S."/>
            <person name="Bailey J.V."/>
        </authorList>
    </citation>
    <scope>NUCLEOTIDE SEQUENCE [LARGE SCALE GENOMIC DNA]</scope>
    <source>
        <strain evidence="1 2">SIP-G1</strain>
    </source>
</reference>
<dbReference type="OrthoDB" id="9792294at2"/>
<dbReference type="Proteomes" id="UP000034410">
    <property type="component" value="Chromosome"/>
</dbReference>
<dbReference type="RefSeq" id="WP_046860740.1">
    <property type="nucleotide sequence ID" value="NZ_CP011412.1"/>
</dbReference>
<evidence type="ECO:0000313" key="1">
    <source>
        <dbReference type="EMBL" id="AKH21819.1"/>
    </source>
</evidence>
<keyword evidence="2" id="KW-1185">Reference proteome</keyword>
<accession>A0A0F7K2M4</accession>
<sequence length="148" mass="16906">MDQDAYRKTFEQINERACLFEKCLFAGHAGCSQSEKFNLAEREGIHCKQDKAQAQCGELLKLLRHHSRFVLKASQESGVLSHAQALRIQVGGLRGLEQVMEQQTQQDSRFIPDIYSLINRAKKEYGALDNLPFNLIIQQVAAFKGRRR</sequence>
<gene>
    <name evidence="1" type="ORF">AAY24_17375</name>
</gene>
<evidence type="ECO:0000313" key="2">
    <source>
        <dbReference type="Proteomes" id="UP000034410"/>
    </source>
</evidence>
<name>A0A0F7K2M4_9GAMM</name>
<dbReference type="EMBL" id="CP011412">
    <property type="protein sequence ID" value="AKH21819.1"/>
    <property type="molecule type" value="Genomic_DNA"/>
</dbReference>
<organism evidence="1 2">
    <name type="scientific">Sedimenticola thiotaurini</name>
    <dbReference type="NCBI Taxonomy" id="1543721"/>
    <lineage>
        <taxon>Bacteria</taxon>
        <taxon>Pseudomonadati</taxon>
        <taxon>Pseudomonadota</taxon>
        <taxon>Gammaproteobacteria</taxon>
        <taxon>Chromatiales</taxon>
        <taxon>Sedimenticolaceae</taxon>
        <taxon>Sedimenticola</taxon>
    </lineage>
</organism>
<protein>
    <submittedName>
        <fullName evidence="1">Uncharacterized protein</fullName>
    </submittedName>
</protein>